<dbReference type="Pfam" id="PF00501">
    <property type="entry name" value="AMP-binding"/>
    <property type="match status" value="1"/>
</dbReference>
<dbReference type="GO" id="GO:0016878">
    <property type="term" value="F:acid-thiol ligase activity"/>
    <property type="evidence" value="ECO:0007669"/>
    <property type="project" value="UniProtKB-ARBA"/>
</dbReference>
<dbReference type="AlphaFoldDB" id="A0A849ABK8"/>
<dbReference type="EMBL" id="JABENB010000001">
    <property type="protein sequence ID" value="NNG37905.1"/>
    <property type="molecule type" value="Genomic_DNA"/>
</dbReference>
<dbReference type="InterPro" id="IPR042099">
    <property type="entry name" value="ANL_N_sf"/>
</dbReference>
<dbReference type="PANTHER" id="PTHR43767">
    <property type="entry name" value="LONG-CHAIN-FATTY-ACID--COA LIGASE"/>
    <property type="match status" value="1"/>
</dbReference>
<dbReference type="PANTHER" id="PTHR43767:SF1">
    <property type="entry name" value="NONRIBOSOMAL PEPTIDE SYNTHASE PES1 (EUROFUNG)-RELATED"/>
    <property type="match status" value="1"/>
</dbReference>
<accession>A0A849ABK8</accession>
<dbReference type="InterPro" id="IPR025110">
    <property type="entry name" value="AMP-bd_C"/>
</dbReference>
<name>A0A849ABK8_9MICO</name>
<dbReference type="Gene3D" id="3.40.50.12780">
    <property type="entry name" value="N-terminal domain of ligase-like"/>
    <property type="match status" value="1"/>
</dbReference>
<dbReference type="Pfam" id="PF13193">
    <property type="entry name" value="AMP-binding_C"/>
    <property type="match status" value="1"/>
</dbReference>
<keyword evidence="5" id="KW-1185">Reference proteome</keyword>
<evidence type="ECO:0000256" key="1">
    <source>
        <dbReference type="SAM" id="MobiDB-lite"/>
    </source>
</evidence>
<gene>
    <name evidence="4" type="ORF">HJ588_01265</name>
</gene>
<dbReference type="SUPFAM" id="SSF56801">
    <property type="entry name" value="Acetyl-CoA synthetase-like"/>
    <property type="match status" value="1"/>
</dbReference>
<evidence type="ECO:0000259" key="2">
    <source>
        <dbReference type="Pfam" id="PF00501"/>
    </source>
</evidence>
<reference evidence="4 5" key="1">
    <citation type="submission" date="2020-05" db="EMBL/GenBank/DDBJ databases">
        <title>Flexivirga sp. ID2601S isolated from air conditioner.</title>
        <authorList>
            <person name="Kim D.H."/>
        </authorList>
    </citation>
    <scope>NUCLEOTIDE SEQUENCE [LARGE SCALE GENOMIC DNA]</scope>
    <source>
        <strain evidence="4 5">ID2601S</strain>
    </source>
</reference>
<dbReference type="Gene3D" id="3.30.300.30">
    <property type="match status" value="1"/>
</dbReference>
<sequence>MPTLLPYLVRPGELASYRSALAAALDGTGPPLSPYAEPTPPPDAAEVPDDIALVVSTSGSTGTPKRAMLSRAALVASADATHERLGGPGQWLLPMPPQHIAGTQVLIRSLRAGVAPITLTMFGVDEFISATRALTGARRYTSLVPTQLRRLLDAGPAAREALAAYDGLLLGGAASAPSLLTEAADAEVRVLTTYGMSETSGGCVYDGVPLTGTSVRLDDDGRITLCGNTIASGYLDAPELTATVFGELPDGTRTFRTDDIGSWEQDRLHVLGRGDDLINTGGLKVAPRVVEEAATQLPDVIEAVALGLPDDEWGEAVAIAVRARKPLELAEIRAALRERLPSYALPKRLLLVEELPLRGPGKPDRAALAQSPGWQNLPAPR</sequence>
<dbReference type="InterPro" id="IPR000873">
    <property type="entry name" value="AMP-dep_synth/lig_dom"/>
</dbReference>
<evidence type="ECO:0000313" key="5">
    <source>
        <dbReference type="Proteomes" id="UP000557772"/>
    </source>
</evidence>
<protein>
    <submittedName>
        <fullName evidence="4">AMP-binding protein</fullName>
    </submittedName>
</protein>
<dbReference type="InterPro" id="IPR050237">
    <property type="entry name" value="ATP-dep_AMP-bd_enzyme"/>
</dbReference>
<feature type="domain" description="AMP-dependent synthetase/ligase" evidence="2">
    <location>
        <begin position="39"/>
        <end position="214"/>
    </location>
</feature>
<evidence type="ECO:0000259" key="3">
    <source>
        <dbReference type="Pfam" id="PF13193"/>
    </source>
</evidence>
<dbReference type="RefSeq" id="WP_171151204.1">
    <property type="nucleotide sequence ID" value="NZ_JABENB010000001.1"/>
</dbReference>
<comment type="caution">
    <text evidence="4">The sequence shown here is derived from an EMBL/GenBank/DDBJ whole genome shotgun (WGS) entry which is preliminary data.</text>
</comment>
<dbReference type="NCBIfam" id="NF005877">
    <property type="entry name" value="PRK07824.1"/>
    <property type="match status" value="1"/>
</dbReference>
<organism evidence="4 5">
    <name type="scientific">Flexivirga aerilata</name>
    <dbReference type="NCBI Taxonomy" id="1656889"/>
    <lineage>
        <taxon>Bacteria</taxon>
        <taxon>Bacillati</taxon>
        <taxon>Actinomycetota</taxon>
        <taxon>Actinomycetes</taxon>
        <taxon>Micrococcales</taxon>
        <taxon>Dermacoccaceae</taxon>
        <taxon>Flexivirga</taxon>
    </lineage>
</organism>
<proteinExistence type="predicted"/>
<dbReference type="Proteomes" id="UP000557772">
    <property type="component" value="Unassembled WGS sequence"/>
</dbReference>
<evidence type="ECO:0000313" key="4">
    <source>
        <dbReference type="EMBL" id="NNG37905.1"/>
    </source>
</evidence>
<dbReference type="InterPro" id="IPR045851">
    <property type="entry name" value="AMP-bd_C_sf"/>
</dbReference>
<feature type="domain" description="AMP-binding enzyme C-terminal" evidence="3">
    <location>
        <begin position="290"/>
        <end position="362"/>
    </location>
</feature>
<feature type="region of interest" description="Disordered" evidence="1">
    <location>
        <begin position="361"/>
        <end position="381"/>
    </location>
</feature>